<dbReference type="CDD" id="cd04301">
    <property type="entry name" value="NAT_SF"/>
    <property type="match status" value="1"/>
</dbReference>
<dbReference type="EMBL" id="JAINVV010000004">
    <property type="protein sequence ID" value="MBY8822670.1"/>
    <property type="molecule type" value="Genomic_DNA"/>
</dbReference>
<protein>
    <submittedName>
        <fullName evidence="2">N-acetyltransferase</fullName>
    </submittedName>
</protein>
<dbReference type="InterPro" id="IPR000182">
    <property type="entry name" value="GNAT_dom"/>
</dbReference>
<comment type="caution">
    <text evidence="2">The sequence shown here is derived from an EMBL/GenBank/DDBJ whole genome shotgun (WGS) entry which is preliminary data.</text>
</comment>
<dbReference type="PROSITE" id="PS51186">
    <property type="entry name" value="GNAT"/>
    <property type="match status" value="1"/>
</dbReference>
<accession>A0ABS7PMY6</accession>
<evidence type="ECO:0000313" key="2">
    <source>
        <dbReference type="EMBL" id="MBY8822670.1"/>
    </source>
</evidence>
<dbReference type="Gene3D" id="3.40.630.30">
    <property type="match status" value="1"/>
</dbReference>
<gene>
    <name evidence="2" type="ORF">K7G82_10225</name>
</gene>
<evidence type="ECO:0000259" key="1">
    <source>
        <dbReference type="PROSITE" id="PS51186"/>
    </source>
</evidence>
<organism evidence="2 3">
    <name type="scientific">Sphingomonas colocasiae</name>
    <dbReference type="NCBI Taxonomy" id="1848973"/>
    <lineage>
        <taxon>Bacteria</taxon>
        <taxon>Pseudomonadati</taxon>
        <taxon>Pseudomonadota</taxon>
        <taxon>Alphaproteobacteria</taxon>
        <taxon>Sphingomonadales</taxon>
        <taxon>Sphingomonadaceae</taxon>
        <taxon>Sphingomonas</taxon>
    </lineage>
</organism>
<keyword evidence="3" id="KW-1185">Reference proteome</keyword>
<proteinExistence type="predicted"/>
<evidence type="ECO:0000313" key="3">
    <source>
        <dbReference type="Proteomes" id="UP000706039"/>
    </source>
</evidence>
<dbReference type="InterPro" id="IPR016181">
    <property type="entry name" value="Acyl_CoA_acyltransferase"/>
</dbReference>
<reference evidence="2 3" key="1">
    <citation type="submission" date="2021-08" db="EMBL/GenBank/DDBJ databases">
        <authorList>
            <person name="Tuo L."/>
        </authorList>
    </citation>
    <scope>NUCLEOTIDE SEQUENCE [LARGE SCALE GENOMIC DNA]</scope>
    <source>
        <strain evidence="2 3">JCM 31229</strain>
    </source>
</reference>
<name>A0ABS7PMY6_9SPHN</name>
<dbReference type="Pfam" id="PF00583">
    <property type="entry name" value="Acetyltransf_1"/>
    <property type="match status" value="1"/>
</dbReference>
<feature type="domain" description="N-acetyltransferase" evidence="1">
    <location>
        <begin position="1"/>
        <end position="144"/>
    </location>
</feature>
<dbReference type="SUPFAM" id="SSF55729">
    <property type="entry name" value="Acyl-CoA N-acyltransferases (Nat)"/>
    <property type="match status" value="1"/>
</dbReference>
<dbReference type="Proteomes" id="UP000706039">
    <property type="component" value="Unassembled WGS sequence"/>
</dbReference>
<sequence length="163" mass="17211">MDIVPIAHVSEDAVEALLDDAFGTDRHGRTAYRLRAGTRAIPALSFAALDTAGALLGTIQCWPVRIGDAAMVMVGPVAVEPAVQRGGIGRALMQAMLDAADAGAWPPLMMIGDPEYYGRFFGFSADGTAGWIVDGPVERRRLLARARAGQPMPAAGEVLPRPE</sequence>